<keyword evidence="2" id="KW-1185">Reference proteome</keyword>
<reference evidence="1 2" key="1">
    <citation type="submission" date="2019-06" db="EMBL/GenBank/DDBJ databases">
        <title>Sequencing the genomes of 1000 actinobacteria strains.</title>
        <authorList>
            <person name="Klenk H.-P."/>
        </authorList>
    </citation>
    <scope>NUCLEOTIDE SEQUENCE [LARGE SCALE GENOMIC DNA]</scope>
    <source>
        <strain evidence="1 2">DSM 19560</strain>
    </source>
</reference>
<protein>
    <submittedName>
        <fullName evidence="1">Uncharacterized protein</fullName>
    </submittedName>
</protein>
<dbReference type="EMBL" id="VIVQ01000001">
    <property type="protein sequence ID" value="TWE11764.1"/>
    <property type="molecule type" value="Genomic_DNA"/>
</dbReference>
<name>A0A561E820_9MICO</name>
<proteinExistence type="predicted"/>
<dbReference type="Proteomes" id="UP000318297">
    <property type="component" value="Unassembled WGS sequence"/>
</dbReference>
<dbReference type="AlphaFoldDB" id="A0A561E820"/>
<comment type="caution">
    <text evidence="1">The sequence shown here is derived from an EMBL/GenBank/DDBJ whole genome shotgun (WGS) entry which is preliminary data.</text>
</comment>
<evidence type="ECO:0000313" key="1">
    <source>
        <dbReference type="EMBL" id="TWE11764.1"/>
    </source>
</evidence>
<gene>
    <name evidence="1" type="ORF">BKA23_0550</name>
</gene>
<accession>A0A561E820</accession>
<organism evidence="1 2">
    <name type="scientific">Rudaeicoccus suwonensis</name>
    <dbReference type="NCBI Taxonomy" id="657409"/>
    <lineage>
        <taxon>Bacteria</taxon>
        <taxon>Bacillati</taxon>
        <taxon>Actinomycetota</taxon>
        <taxon>Actinomycetes</taxon>
        <taxon>Micrococcales</taxon>
        <taxon>Dermacoccaceae</taxon>
        <taxon>Rudaeicoccus</taxon>
    </lineage>
</organism>
<evidence type="ECO:0000313" key="2">
    <source>
        <dbReference type="Proteomes" id="UP000318297"/>
    </source>
</evidence>
<sequence>MYYDELSSSVAISFTREEDEGAFPVYFTQGYGAFIGASKFFKVRGLKLPDQAVRYQYEIISAESAGIGDTNSTLFVISLK</sequence>